<dbReference type="AlphaFoldDB" id="A0A9P9EF44"/>
<dbReference type="InterPro" id="IPR024956">
    <property type="entry name" value="tRNAHis_GuaTrfase_cat"/>
</dbReference>
<name>A0A9P9EF44_9PLEO</name>
<dbReference type="Gene3D" id="3.30.70.3000">
    <property type="match status" value="1"/>
</dbReference>
<evidence type="ECO:0000256" key="2">
    <source>
        <dbReference type="ARBA" id="ARBA00032480"/>
    </source>
</evidence>
<dbReference type="Pfam" id="PF04446">
    <property type="entry name" value="Thg1"/>
    <property type="match status" value="1"/>
</dbReference>
<feature type="domain" description="tRNAHis guanylyltransferase catalytic" evidence="3">
    <location>
        <begin position="19"/>
        <end position="157"/>
    </location>
</feature>
<comment type="caution">
    <text evidence="4">The sequence shown here is derived from an EMBL/GenBank/DDBJ whole genome shotgun (WGS) entry which is preliminary data.</text>
</comment>
<dbReference type="OrthoDB" id="5959761at2759"/>
<dbReference type="PANTHER" id="PTHR12729">
    <property type="entry name" value="TRNA(HIS) GUANYLYLTRANSFERASE-RELATED"/>
    <property type="match status" value="1"/>
</dbReference>
<dbReference type="Proteomes" id="UP000700596">
    <property type="component" value="Unassembled WGS sequence"/>
</dbReference>
<dbReference type="GO" id="GO:0008193">
    <property type="term" value="F:tRNA guanylyltransferase activity"/>
    <property type="evidence" value="ECO:0007669"/>
    <property type="project" value="InterPro"/>
</dbReference>
<dbReference type="PANTHER" id="PTHR12729:SF1">
    <property type="entry name" value="TRNAHIS GUANYLYLTRANSFERASE CATALYTIC DOMAIN-CONTAINING PROTEIN"/>
    <property type="match status" value="1"/>
</dbReference>
<dbReference type="EMBL" id="JAGMWT010000002">
    <property type="protein sequence ID" value="KAH7135981.1"/>
    <property type="molecule type" value="Genomic_DNA"/>
</dbReference>
<dbReference type="InterPro" id="IPR038469">
    <property type="entry name" value="tRNAHis_GuaTrfase_Thg1_sf"/>
</dbReference>
<dbReference type="GO" id="GO:0006400">
    <property type="term" value="P:tRNA modification"/>
    <property type="evidence" value="ECO:0007669"/>
    <property type="project" value="InterPro"/>
</dbReference>
<organism evidence="4 5">
    <name type="scientific">Dendryphion nanum</name>
    <dbReference type="NCBI Taxonomy" id="256645"/>
    <lineage>
        <taxon>Eukaryota</taxon>
        <taxon>Fungi</taxon>
        <taxon>Dikarya</taxon>
        <taxon>Ascomycota</taxon>
        <taxon>Pezizomycotina</taxon>
        <taxon>Dothideomycetes</taxon>
        <taxon>Pleosporomycetidae</taxon>
        <taxon>Pleosporales</taxon>
        <taxon>Torulaceae</taxon>
        <taxon>Dendryphion</taxon>
    </lineage>
</organism>
<protein>
    <recommendedName>
        <fullName evidence="1">tRNA(His) guanylyltransferase</fullName>
    </recommendedName>
    <alternativeName>
        <fullName evidence="2">tRNA-histidine guanylyltransferase</fullName>
    </alternativeName>
</protein>
<evidence type="ECO:0000313" key="4">
    <source>
        <dbReference type="EMBL" id="KAH7135981.1"/>
    </source>
</evidence>
<gene>
    <name evidence="4" type="ORF">B0J11DRAFT_425651</name>
</gene>
<reference evidence="4" key="1">
    <citation type="journal article" date="2021" name="Nat. Commun.">
        <title>Genetic determinants of endophytism in the Arabidopsis root mycobiome.</title>
        <authorList>
            <person name="Mesny F."/>
            <person name="Miyauchi S."/>
            <person name="Thiergart T."/>
            <person name="Pickel B."/>
            <person name="Atanasova L."/>
            <person name="Karlsson M."/>
            <person name="Huettel B."/>
            <person name="Barry K.W."/>
            <person name="Haridas S."/>
            <person name="Chen C."/>
            <person name="Bauer D."/>
            <person name="Andreopoulos W."/>
            <person name="Pangilinan J."/>
            <person name="LaButti K."/>
            <person name="Riley R."/>
            <person name="Lipzen A."/>
            <person name="Clum A."/>
            <person name="Drula E."/>
            <person name="Henrissat B."/>
            <person name="Kohler A."/>
            <person name="Grigoriev I.V."/>
            <person name="Martin F.M."/>
            <person name="Hacquard S."/>
        </authorList>
    </citation>
    <scope>NUCLEOTIDE SEQUENCE</scope>
    <source>
        <strain evidence="4">MPI-CAGE-CH-0243</strain>
    </source>
</reference>
<evidence type="ECO:0000313" key="5">
    <source>
        <dbReference type="Proteomes" id="UP000700596"/>
    </source>
</evidence>
<evidence type="ECO:0000259" key="3">
    <source>
        <dbReference type="Pfam" id="PF04446"/>
    </source>
</evidence>
<proteinExistence type="predicted"/>
<accession>A0A9P9EF44</accession>
<sequence>MSSKGKEGVSTPQADTLADRMKTYEAPFEYTLPANSPVILRLDGHRFSRFTKHFDRPFDQRIHNAMVATSSDLLKYFPSATVAYTQSDEITLVFPNGVQSFNDRVQKLASLASSYCSVRFGGHLRNFLAETPEPKVEESTFEDITFAHFDARWYAVPSVEEALNVLLWRCRGDAVRNAITAFARTLYSTQEMHKKHYNQLLEMMKTEKGVQFEESVPKWALQGCLLKREQFEHQGHNPKTGLREATLRVRTRVEYRGVTEFNDKNLRLVTDKYW</sequence>
<keyword evidence="4" id="KW-0548">Nucleotidyltransferase</keyword>
<dbReference type="InterPro" id="IPR007537">
    <property type="entry name" value="tRNAHis_GuaTrfase_Thg1"/>
</dbReference>
<keyword evidence="4" id="KW-0808">Transferase</keyword>
<dbReference type="GO" id="GO:0000287">
    <property type="term" value="F:magnesium ion binding"/>
    <property type="evidence" value="ECO:0007669"/>
    <property type="project" value="InterPro"/>
</dbReference>
<evidence type="ECO:0000256" key="1">
    <source>
        <dbReference type="ARBA" id="ARBA00015443"/>
    </source>
</evidence>
<keyword evidence="5" id="KW-1185">Reference proteome</keyword>